<name>A0A811JW69_9BILA</name>
<dbReference type="InterPro" id="IPR035538">
    <property type="entry name" value="Cyclophilin_PPIL4"/>
</dbReference>
<dbReference type="GO" id="GO:0003723">
    <property type="term" value="F:RNA binding"/>
    <property type="evidence" value="ECO:0007669"/>
    <property type="project" value="UniProtKB-UniRule"/>
</dbReference>
<evidence type="ECO:0000313" key="13">
    <source>
        <dbReference type="Proteomes" id="UP000614601"/>
    </source>
</evidence>
<feature type="region of interest" description="Disordered" evidence="9">
    <location>
        <begin position="323"/>
        <end position="459"/>
    </location>
</feature>
<evidence type="ECO:0000313" key="12">
    <source>
        <dbReference type="EMBL" id="CAD5207311.1"/>
    </source>
</evidence>
<evidence type="ECO:0000256" key="3">
    <source>
        <dbReference type="ARBA" id="ARBA00022884"/>
    </source>
</evidence>
<dbReference type="EMBL" id="CAJFCW020000001">
    <property type="protein sequence ID" value="CAG9085154.1"/>
    <property type="molecule type" value="Genomic_DNA"/>
</dbReference>
<dbReference type="CDD" id="cd01921">
    <property type="entry name" value="cyclophilin_RRM"/>
    <property type="match status" value="1"/>
</dbReference>
<dbReference type="Pfam" id="PF00160">
    <property type="entry name" value="Pro_isomerase"/>
    <property type="match status" value="1"/>
</dbReference>
<dbReference type="EC" id="5.2.1.8" evidence="8"/>
<comment type="function">
    <text evidence="8">PPIases accelerate the folding of proteins. It catalyzes the cis-trans isomerization of proline imidic peptide bonds in oligopeptides.</text>
</comment>
<comment type="catalytic activity">
    <reaction evidence="1 8">
        <text>[protein]-peptidylproline (omega=180) = [protein]-peptidylproline (omega=0)</text>
        <dbReference type="Rhea" id="RHEA:16237"/>
        <dbReference type="Rhea" id="RHEA-COMP:10747"/>
        <dbReference type="Rhea" id="RHEA-COMP:10748"/>
        <dbReference type="ChEBI" id="CHEBI:83833"/>
        <dbReference type="ChEBI" id="CHEBI:83834"/>
        <dbReference type="EC" id="5.2.1.8"/>
    </reaction>
</comment>
<keyword evidence="13" id="KW-1185">Reference proteome</keyword>
<dbReference type="InterPro" id="IPR029000">
    <property type="entry name" value="Cyclophilin-like_dom_sf"/>
</dbReference>
<dbReference type="InterPro" id="IPR012677">
    <property type="entry name" value="Nucleotide-bd_a/b_plait_sf"/>
</dbReference>
<keyword evidence="6 8" id="KW-0539">Nucleus</keyword>
<dbReference type="PANTHER" id="PTHR45843">
    <property type="entry name" value="PEPTIDYL-PROLYL CIS-TRANS ISOMERASE-LIKE 4"/>
    <property type="match status" value="1"/>
</dbReference>
<dbReference type="Proteomes" id="UP000783686">
    <property type="component" value="Unassembled WGS sequence"/>
</dbReference>
<dbReference type="PRINTS" id="PR00153">
    <property type="entry name" value="CSAPPISMRASE"/>
</dbReference>
<dbReference type="SUPFAM" id="SSF50891">
    <property type="entry name" value="Cyclophilin-like"/>
    <property type="match status" value="1"/>
</dbReference>
<dbReference type="SMART" id="SM00360">
    <property type="entry name" value="RRM"/>
    <property type="match status" value="1"/>
</dbReference>
<evidence type="ECO:0000256" key="6">
    <source>
        <dbReference type="ARBA" id="ARBA00023242"/>
    </source>
</evidence>
<evidence type="ECO:0000256" key="4">
    <source>
        <dbReference type="ARBA" id="ARBA00023110"/>
    </source>
</evidence>
<keyword evidence="3 7" id="KW-0694">RNA-binding</keyword>
<dbReference type="PROSITE" id="PS50102">
    <property type="entry name" value="RRM"/>
    <property type="match status" value="1"/>
</dbReference>
<dbReference type="InterPro" id="IPR035542">
    <property type="entry name" value="CRIP"/>
</dbReference>
<organism evidence="12 13">
    <name type="scientific">Bursaphelenchus okinawaensis</name>
    <dbReference type="NCBI Taxonomy" id="465554"/>
    <lineage>
        <taxon>Eukaryota</taxon>
        <taxon>Metazoa</taxon>
        <taxon>Ecdysozoa</taxon>
        <taxon>Nematoda</taxon>
        <taxon>Chromadorea</taxon>
        <taxon>Rhabditida</taxon>
        <taxon>Tylenchina</taxon>
        <taxon>Tylenchomorpha</taxon>
        <taxon>Aphelenchoidea</taxon>
        <taxon>Aphelenchoididae</taxon>
        <taxon>Bursaphelenchus</taxon>
    </lineage>
</organism>
<dbReference type="GO" id="GO:0003755">
    <property type="term" value="F:peptidyl-prolyl cis-trans isomerase activity"/>
    <property type="evidence" value="ECO:0007669"/>
    <property type="project" value="UniProtKB-UniRule"/>
</dbReference>
<protein>
    <recommendedName>
        <fullName evidence="8">Peptidyl-prolyl cis-trans isomerase</fullName>
        <shortName evidence="8">PPIase</shortName>
        <ecNumber evidence="8">5.2.1.8</ecNumber>
    </recommendedName>
</protein>
<feature type="compositionally biased region" description="Basic and acidic residues" evidence="9">
    <location>
        <begin position="440"/>
        <end position="453"/>
    </location>
</feature>
<keyword evidence="5 8" id="KW-0413">Isomerase</keyword>
<feature type="compositionally biased region" description="Low complexity" evidence="9">
    <location>
        <begin position="384"/>
        <end position="404"/>
    </location>
</feature>
<feature type="compositionally biased region" description="Basic residues" evidence="9">
    <location>
        <begin position="349"/>
        <end position="383"/>
    </location>
</feature>
<evidence type="ECO:0000256" key="8">
    <source>
        <dbReference type="RuleBase" id="RU365081"/>
    </source>
</evidence>
<feature type="domain" description="PPIase cyclophilin-type" evidence="10">
    <location>
        <begin position="6"/>
        <end position="161"/>
    </location>
</feature>
<accession>A0A811JW69</accession>
<dbReference type="Pfam" id="PF00076">
    <property type="entry name" value="RRM_1"/>
    <property type="match status" value="1"/>
</dbReference>
<comment type="caution">
    <text evidence="12">The sequence shown here is derived from an EMBL/GenBank/DDBJ whole genome shotgun (WGS) entry which is preliminary data.</text>
</comment>
<evidence type="ECO:0000256" key="1">
    <source>
        <dbReference type="ARBA" id="ARBA00000971"/>
    </source>
</evidence>
<evidence type="ECO:0000256" key="5">
    <source>
        <dbReference type="ARBA" id="ARBA00023235"/>
    </source>
</evidence>
<sequence>MSVLLETTLGDIVVDLFYEERVEACQNFLKLCKMKYYNLNQIFTIQKDFIAQTGDPTNTGNGGDSVYSFVLDKKCRYFPDNSMIKMDHRHKGTVSFVNCGQDMFGSQFLFTLDDNLDYLDGKHLVFGQVAEGLEILDILNEEHTNDNHEPLKDIRISHTIILNDPFADPPNLPIPSRSPSPSNELIELSDKICLDQDVEEDENCTEEERQKKNEERELRANAQVLEMIGDLRDIDEKPPDNVLFVCKLNPVTTDSDLEVIFSRFGEIKCCEIIRERRTGKSLQYAFVEFETAEQCEAAYLKMDNVLIDDRRIHVDFSQSVAKTHVWKKKEDEEEEKKKKDKENREKDKDRKRRRSRSPARRSRSPTRRSRTRSPPRHRRRPSPRTRSPPRGTRARSPVQNSRTRSPTRRSRTRSPPRHGRGLQSRTARSPPRQRRRRRSSSSERSRFSRDNYHNRHNRR</sequence>
<dbReference type="Gene3D" id="2.40.100.10">
    <property type="entry name" value="Cyclophilin-like"/>
    <property type="match status" value="1"/>
</dbReference>
<feature type="compositionally biased region" description="Basic residues" evidence="9">
    <location>
        <begin position="405"/>
        <end position="420"/>
    </location>
</feature>
<dbReference type="FunFam" id="2.40.100.10:FF:000015">
    <property type="entry name" value="Peptidyl-prolyl cis-trans isomerase"/>
    <property type="match status" value="1"/>
</dbReference>
<dbReference type="GO" id="GO:0005634">
    <property type="term" value="C:nucleus"/>
    <property type="evidence" value="ECO:0007669"/>
    <property type="project" value="UniProtKB-SubCell"/>
</dbReference>
<comment type="similarity">
    <text evidence="8">Belongs to the cyclophilin-type PPIase family. PPIL4 subfamily.</text>
</comment>
<dbReference type="AlphaFoldDB" id="A0A811JW69"/>
<evidence type="ECO:0000259" key="11">
    <source>
        <dbReference type="PROSITE" id="PS50102"/>
    </source>
</evidence>
<feature type="domain" description="RRM" evidence="11">
    <location>
        <begin position="241"/>
        <end position="319"/>
    </location>
</feature>
<dbReference type="EMBL" id="CAJFDH010000001">
    <property type="protein sequence ID" value="CAD5207311.1"/>
    <property type="molecule type" value="Genomic_DNA"/>
</dbReference>
<dbReference type="PROSITE" id="PS50072">
    <property type="entry name" value="CSA_PPIASE_2"/>
    <property type="match status" value="1"/>
</dbReference>
<comment type="subcellular location">
    <subcellularLocation>
        <location evidence="2 8">Nucleus</location>
    </subcellularLocation>
</comment>
<dbReference type="InterPro" id="IPR035979">
    <property type="entry name" value="RBD_domain_sf"/>
</dbReference>
<evidence type="ECO:0000259" key="10">
    <source>
        <dbReference type="PROSITE" id="PS50072"/>
    </source>
</evidence>
<reference evidence="12" key="1">
    <citation type="submission" date="2020-09" db="EMBL/GenBank/DDBJ databases">
        <authorList>
            <person name="Kikuchi T."/>
        </authorList>
    </citation>
    <scope>NUCLEOTIDE SEQUENCE</scope>
    <source>
        <strain evidence="12">SH1</strain>
    </source>
</reference>
<dbReference type="InterPro" id="IPR002130">
    <property type="entry name" value="Cyclophilin-type_PPIase_dom"/>
</dbReference>
<proteinExistence type="inferred from homology"/>
<dbReference type="Gene3D" id="3.30.70.330">
    <property type="match status" value="1"/>
</dbReference>
<dbReference type="Proteomes" id="UP000614601">
    <property type="component" value="Unassembled WGS sequence"/>
</dbReference>
<keyword evidence="4 8" id="KW-0697">Rotamase</keyword>
<dbReference type="PANTHER" id="PTHR45843:SF1">
    <property type="entry name" value="PEPTIDYL-PROLYL CIS-TRANS ISOMERASE-LIKE 4"/>
    <property type="match status" value="1"/>
</dbReference>
<dbReference type="SUPFAM" id="SSF54928">
    <property type="entry name" value="RNA-binding domain, RBD"/>
    <property type="match status" value="1"/>
</dbReference>
<dbReference type="OrthoDB" id="2083at2759"/>
<evidence type="ECO:0000256" key="9">
    <source>
        <dbReference type="SAM" id="MobiDB-lite"/>
    </source>
</evidence>
<dbReference type="CDD" id="cd12235">
    <property type="entry name" value="RRM_PPIL4"/>
    <property type="match status" value="1"/>
</dbReference>
<evidence type="ECO:0000256" key="2">
    <source>
        <dbReference type="ARBA" id="ARBA00004123"/>
    </source>
</evidence>
<evidence type="ECO:0000256" key="7">
    <source>
        <dbReference type="PROSITE-ProRule" id="PRU00176"/>
    </source>
</evidence>
<dbReference type="InterPro" id="IPR000504">
    <property type="entry name" value="RRM_dom"/>
</dbReference>
<feature type="compositionally biased region" description="Basic and acidic residues" evidence="9">
    <location>
        <begin position="335"/>
        <end position="348"/>
    </location>
</feature>
<gene>
    <name evidence="12" type="ORF">BOKJ2_LOCUS1995</name>
</gene>